<dbReference type="SMART" id="SM00355">
    <property type="entry name" value="ZnF_C2H2"/>
    <property type="match status" value="2"/>
</dbReference>
<accession>A0A7S1ZPQ6</accession>
<feature type="region of interest" description="Disordered" evidence="2">
    <location>
        <begin position="697"/>
        <end position="733"/>
    </location>
</feature>
<feature type="compositionally biased region" description="Polar residues" evidence="2">
    <location>
        <begin position="93"/>
        <end position="109"/>
    </location>
</feature>
<dbReference type="EMBL" id="HBGN01029421">
    <property type="protein sequence ID" value="CAD9345673.1"/>
    <property type="molecule type" value="Transcribed_RNA"/>
</dbReference>
<keyword evidence="1" id="KW-0479">Metal-binding</keyword>
<gene>
    <name evidence="4" type="ORF">DBRI1063_LOCUS18977</name>
</gene>
<keyword evidence="1" id="KW-0862">Zinc</keyword>
<evidence type="ECO:0000313" key="4">
    <source>
        <dbReference type="EMBL" id="CAD9345673.1"/>
    </source>
</evidence>
<keyword evidence="1" id="KW-0863">Zinc-finger</keyword>
<feature type="compositionally biased region" description="Basic residues" evidence="2">
    <location>
        <begin position="156"/>
        <end position="167"/>
    </location>
</feature>
<reference evidence="4" key="1">
    <citation type="submission" date="2021-01" db="EMBL/GenBank/DDBJ databases">
        <authorList>
            <person name="Corre E."/>
            <person name="Pelletier E."/>
            <person name="Niang G."/>
            <person name="Scheremetjew M."/>
            <person name="Finn R."/>
            <person name="Kale V."/>
            <person name="Holt S."/>
            <person name="Cochrane G."/>
            <person name="Meng A."/>
            <person name="Brown T."/>
            <person name="Cohen L."/>
        </authorList>
    </citation>
    <scope>NUCLEOTIDE SEQUENCE</scope>
    <source>
        <strain evidence="4">Pop2</strain>
    </source>
</reference>
<feature type="compositionally biased region" description="Basic and acidic residues" evidence="2">
    <location>
        <begin position="1"/>
        <end position="12"/>
    </location>
</feature>
<feature type="compositionally biased region" description="Basic and acidic residues" evidence="2">
    <location>
        <begin position="713"/>
        <end position="724"/>
    </location>
</feature>
<dbReference type="PROSITE" id="PS50157">
    <property type="entry name" value="ZINC_FINGER_C2H2_2"/>
    <property type="match status" value="1"/>
</dbReference>
<dbReference type="AlphaFoldDB" id="A0A7S1ZPQ6"/>
<dbReference type="InterPro" id="IPR013087">
    <property type="entry name" value="Znf_C2H2_type"/>
</dbReference>
<feature type="compositionally biased region" description="Basic and acidic residues" evidence="2">
    <location>
        <begin position="128"/>
        <end position="155"/>
    </location>
</feature>
<feature type="compositionally biased region" description="Polar residues" evidence="2">
    <location>
        <begin position="253"/>
        <end position="267"/>
    </location>
</feature>
<feature type="domain" description="C2H2-type" evidence="3">
    <location>
        <begin position="643"/>
        <end position="673"/>
    </location>
</feature>
<sequence>MKVNEENKEQAPTRRVLPKRRARSTSVSKEEEARSTRSSVSRRTRGKRAHKETGKGIDSSVATNDIDTTSLTTTNEKAGDGMNGQSAVKKGGQSPTSPKNNSFDSSRSPKGNEKYDFAAMLLASIGDSIRRDDEKKEDDAKQMSVESDKSKERTTRTSRKSTKRFTRQKTLSPDEKAAPKTAITNKRGRHFESNIFSALEDEPIGVPTTTLRNDDTTLQKGPACVPGALNGNGTNEENTNDENDDNESPKSPIVTTNRTMAQESATSPPKKNPTPRKKRDPKQVRSPSPKRKRTTSPRPGQQKSNKSSANSIMNGINSQSSTAVADSSTNSATALSYGTTSIFSVKNETDPNSLSAAAAAAVLNPASSNDASEVQIVKTRKRYYLSSKSSEDAYDAIYGPKGRTCLSCKRIFPSASCLVYHLEHNICGLEKPNAPFPILHPGERFVTQYGVVEVIVDDRIPTDYDSTAIPENIETLVKRYNRWEKGQKAKKQTAGLQKALDNRRRREKMKELYLHSRSTTDEKKKDGKVMSQDNVWKLYCKNITPGEILRGTRALCGYFKDDKKERNQNIMEDPREPRDSYPDRIVECFLITDERHRETNLLDDDRDSGFSCLENERHPAPKIRFFIQRRFLTQIYCPFLSVYVCSFCGYNLTTKSGLNSHLKLDVCHKKSKRLGEKISERIQTRESLLISQKNYTKPKCTSRGVRSRASMTPEEREHERERDRDRKKRKRTPPNKCIYRGLFFFLQFKRGGGCHAYRPKKIRKTRSKRTMYPETFNFLLFLKEGTSPCHKGNEKQRLRKLHEMAQSPPKPKPKPKTLIDEICLAENSHKTQHCTLFKL</sequence>
<feature type="compositionally biased region" description="Low complexity" evidence="2">
    <location>
        <begin position="63"/>
        <end position="75"/>
    </location>
</feature>
<proteinExistence type="predicted"/>
<evidence type="ECO:0000256" key="2">
    <source>
        <dbReference type="SAM" id="MobiDB-lite"/>
    </source>
</evidence>
<dbReference type="GO" id="GO:0008270">
    <property type="term" value="F:zinc ion binding"/>
    <property type="evidence" value="ECO:0007669"/>
    <property type="project" value="UniProtKB-KW"/>
</dbReference>
<protein>
    <recommendedName>
        <fullName evidence="3">C2H2-type domain-containing protein</fullName>
    </recommendedName>
</protein>
<evidence type="ECO:0000256" key="1">
    <source>
        <dbReference type="PROSITE-ProRule" id="PRU00042"/>
    </source>
</evidence>
<feature type="region of interest" description="Disordered" evidence="2">
    <location>
        <begin position="1"/>
        <end position="314"/>
    </location>
</feature>
<evidence type="ECO:0000259" key="3">
    <source>
        <dbReference type="PROSITE" id="PS50157"/>
    </source>
</evidence>
<organism evidence="4">
    <name type="scientific">Ditylum brightwellii</name>
    <dbReference type="NCBI Taxonomy" id="49249"/>
    <lineage>
        <taxon>Eukaryota</taxon>
        <taxon>Sar</taxon>
        <taxon>Stramenopiles</taxon>
        <taxon>Ochrophyta</taxon>
        <taxon>Bacillariophyta</taxon>
        <taxon>Mediophyceae</taxon>
        <taxon>Lithodesmiophycidae</taxon>
        <taxon>Lithodesmiales</taxon>
        <taxon>Lithodesmiaceae</taxon>
        <taxon>Ditylum</taxon>
    </lineage>
</organism>
<feature type="compositionally biased region" description="Basic residues" evidence="2">
    <location>
        <begin position="40"/>
        <end position="50"/>
    </location>
</feature>
<feature type="compositionally biased region" description="Polar residues" evidence="2">
    <location>
        <begin position="296"/>
        <end position="314"/>
    </location>
</feature>
<name>A0A7S1ZPQ6_9STRA</name>